<evidence type="ECO:0000256" key="5">
    <source>
        <dbReference type="SAM" id="MobiDB-lite"/>
    </source>
</evidence>
<evidence type="ECO:0000256" key="1">
    <source>
        <dbReference type="ARBA" id="ARBA00004127"/>
    </source>
</evidence>
<keyword evidence="4 6" id="KW-0472">Membrane</keyword>
<keyword evidence="9" id="KW-1185">Reference proteome</keyword>
<dbReference type="RefSeq" id="WP_246446341.1">
    <property type="nucleotide sequence ID" value="NZ_JACHJW010000001.1"/>
</dbReference>
<feature type="transmembrane region" description="Helical" evidence="6">
    <location>
        <begin position="51"/>
        <end position="72"/>
    </location>
</feature>
<keyword evidence="2 6" id="KW-0812">Transmembrane</keyword>
<evidence type="ECO:0000259" key="7">
    <source>
        <dbReference type="Pfam" id="PF02656"/>
    </source>
</evidence>
<evidence type="ECO:0000256" key="4">
    <source>
        <dbReference type="ARBA" id="ARBA00023136"/>
    </source>
</evidence>
<dbReference type="Pfam" id="PF02656">
    <property type="entry name" value="DUF202"/>
    <property type="match status" value="1"/>
</dbReference>
<proteinExistence type="predicted"/>
<feature type="region of interest" description="Disordered" evidence="5">
    <location>
        <begin position="1"/>
        <end position="41"/>
    </location>
</feature>
<feature type="transmembrane region" description="Helical" evidence="6">
    <location>
        <begin position="84"/>
        <end position="105"/>
    </location>
</feature>
<reference evidence="8 9" key="1">
    <citation type="submission" date="2020-08" db="EMBL/GenBank/DDBJ databases">
        <title>Sequencing the genomes of 1000 actinobacteria strains.</title>
        <authorList>
            <person name="Klenk H.-P."/>
        </authorList>
    </citation>
    <scope>NUCLEOTIDE SEQUENCE [LARGE SCALE GENOMIC DNA]</scope>
    <source>
        <strain evidence="8 9">DSM 45886</strain>
    </source>
</reference>
<dbReference type="InterPro" id="IPR003807">
    <property type="entry name" value="DUF202"/>
</dbReference>
<feature type="domain" description="DUF202" evidence="7">
    <location>
        <begin position="41"/>
        <end position="110"/>
    </location>
</feature>
<feature type="compositionally biased region" description="Pro residues" evidence="5">
    <location>
        <begin position="1"/>
        <end position="11"/>
    </location>
</feature>
<dbReference type="Proteomes" id="UP000578819">
    <property type="component" value="Unassembled WGS sequence"/>
</dbReference>
<dbReference type="EMBL" id="JACHJW010000001">
    <property type="protein sequence ID" value="MBB4957654.1"/>
    <property type="molecule type" value="Genomic_DNA"/>
</dbReference>
<comment type="caution">
    <text evidence="8">The sequence shown here is derived from an EMBL/GenBank/DDBJ whole genome shotgun (WGS) entry which is preliminary data.</text>
</comment>
<accession>A0A7W7SMT4</accession>
<gene>
    <name evidence="8" type="ORF">FHR38_001387</name>
</gene>
<feature type="compositionally biased region" description="Pro residues" evidence="5">
    <location>
        <begin position="20"/>
        <end position="29"/>
    </location>
</feature>
<sequence>MSRPPGPPPQDPESQTAPQDPEPGAPPQDPESQTAPENAKPGLFAERTRLAWLRSNLAIIVVTLLLVRLALIKGLFEQPRAARSITGVTLAGCLALTLITLPWVTGRARRHTDGGGAVLPLVALIAVGLAMLGVLFILVGEA</sequence>
<evidence type="ECO:0000313" key="8">
    <source>
        <dbReference type="EMBL" id="MBB4957654.1"/>
    </source>
</evidence>
<evidence type="ECO:0000256" key="2">
    <source>
        <dbReference type="ARBA" id="ARBA00022692"/>
    </source>
</evidence>
<evidence type="ECO:0000313" key="9">
    <source>
        <dbReference type="Proteomes" id="UP000578819"/>
    </source>
</evidence>
<evidence type="ECO:0000256" key="6">
    <source>
        <dbReference type="SAM" id="Phobius"/>
    </source>
</evidence>
<feature type="transmembrane region" description="Helical" evidence="6">
    <location>
        <begin position="117"/>
        <end position="139"/>
    </location>
</feature>
<name>A0A7W7SMT4_9ACTN</name>
<evidence type="ECO:0000256" key="3">
    <source>
        <dbReference type="ARBA" id="ARBA00022989"/>
    </source>
</evidence>
<keyword evidence="3 6" id="KW-1133">Transmembrane helix</keyword>
<organism evidence="8 9">
    <name type="scientific">Micromonospora polyrhachis</name>
    <dbReference type="NCBI Taxonomy" id="1282883"/>
    <lineage>
        <taxon>Bacteria</taxon>
        <taxon>Bacillati</taxon>
        <taxon>Actinomycetota</taxon>
        <taxon>Actinomycetes</taxon>
        <taxon>Micromonosporales</taxon>
        <taxon>Micromonosporaceae</taxon>
        <taxon>Micromonospora</taxon>
    </lineage>
</organism>
<dbReference type="AlphaFoldDB" id="A0A7W7SMT4"/>
<comment type="subcellular location">
    <subcellularLocation>
        <location evidence="1">Endomembrane system</location>
        <topology evidence="1">Multi-pass membrane protein</topology>
    </subcellularLocation>
</comment>
<protein>
    <submittedName>
        <fullName evidence="8">Uncharacterized membrane protein YidH (DUF202 family)</fullName>
    </submittedName>
</protein>